<comment type="caution">
    <text evidence="1">The sequence shown here is derived from an EMBL/GenBank/DDBJ whole genome shotgun (WGS) entry which is preliminary data.</text>
</comment>
<dbReference type="Proteomes" id="UP000001396">
    <property type="component" value="Unassembled WGS sequence"/>
</dbReference>
<name>D3B6L5_HETP5</name>
<dbReference type="AlphaFoldDB" id="D3B6L5"/>
<accession>D3B6L5</accession>
<dbReference type="EMBL" id="ADBJ01000017">
    <property type="protein sequence ID" value="EFA82985.1"/>
    <property type="molecule type" value="Genomic_DNA"/>
</dbReference>
<gene>
    <name evidence="1" type="ORF">PPL_03763</name>
</gene>
<keyword evidence="2" id="KW-1185">Reference proteome</keyword>
<evidence type="ECO:0000313" key="1">
    <source>
        <dbReference type="EMBL" id="EFA82985.1"/>
    </source>
</evidence>
<sequence>MTMNLKIMKITHYTLIREKLPFIMNKKQQFINILTNTMKNDIEASYRLGSEVS</sequence>
<proteinExistence type="predicted"/>
<organism evidence="1 2">
    <name type="scientific">Heterostelium pallidum (strain ATCC 26659 / Pp 5 / PN500)</name>
    <name type="common">Cellular slime mold</name>
    <name type="synonym">Polysphondylium pallidum</name>
    <dbReference type="NCBI Taxonomy" id="670386"/>
    <lineage>
        <taxon>Eukaryota</taxon>
        <taxon>Amoebozoa</taxon>
        <taxon>Evosea</taxon>
        <taxon>Eumycetozoa</taxon>
        <taxon>Dictyostelia</taxon>
        <taxon>Acytosteliales</taxon>
        <taxon>Acytosteliaceae</taxon>
        <taxon>Heterostelium</taxon>
    </lineage>
</organism>
<protein>
    <submittedName>
        <fullName evidence="1">Uncharacterized protein</fullName>
    </submittedName>
</protein>
<dbReference type="GeneID" id="31359250"/>
<dbReference type="RefSeq" id="XP_020435102.1">
    <property type="nucleotide sequence ID" value="XM_020574688.1"/>
</dbReference>
<evidence type="ECO:0000313" key="2">
    <source>
        <dbReference type="Proteomes" id="UP000001396"/>
    </source>
</evidence>
<dbReference type="InParanoid" id="D3B6L5"/>
<reference evidence="1 2" key="1">
    <citation type="journal article" date="2011" name="Genome Res.">
        <title>Phylogeny-wide analysis of social amoeba genomes highlights ancient origins for complex intercellular communication.</title>
        <authorList>
            <person name="Heidel A.J."/>
            <person name="Lawal H.M."/>
            <person name="Felder M."/>
            <person name="Schilde C."/>
            <person name="Helps N.R."/>
            <person name="Tunggal B."/>
            <person name="Rivero F."/>
            <person name="John U."/>
            <person name="Schleicher M."/>
            <person name="Eichinger L."/>
            <person name="Platzer M."/>
            <person name="Noegel A.A."/>
            <person name="Schaap P."/>
            <person name="Gloeckner G."/>
        </authorList>
    </citation>
    <scope>NUCLEOTIDE SEQUENCE [LARGE SCALE GENOMIC DNA]</scope>
    <source>
        <strain evidence="2">ATCC 26659 / Pp 5 / PN500</strain>
    </source>
</reference>